<proteinExistence type="predicted"/>
<dbReference type="Proteomes" id="UP000530660">
    <property type="component" value="Unassembled WGS sequence"/>
</dbReference>
<dbReference type="EMBL" id="VWRR01000010">
    <property type="protein sequence ID" value="KAF6002496.1"/>
    <property type="molecule type" value="Genomic_DNA"/>
</dbReference>
<feature type="region of interest" description="Disordered" evidence="1">
    <location>
        <begin position="142"/>
        <end position="208"/>
    </location>
</feature>
<feature type="compositionally biased region" description="Polar residues" evidence="1">
    <location>
        <begin position="108"/>
        <end position="121"/>
    </location>
</feature>
<feature type="region of interest" description="Disordered" evidence="1">
    <location>
        <begin position="343"/>
        <end position="367"/>
    </location>
</feature>
<protein>
    <submittedName>
        <fullName evidence="2">Uncharacterized protein</fullName>
    </submittedName>
</protein>
<name>A0A7J7IHA9_9RHOD</name>
<evidence type="ECO:0000256" key="1">
    <source>
        <dbReference type="SAM" id="MobiDB-lite"/>
    </source>
</evidence>
<dbReference type="OrthoDB" id="10685397at2759"/>
<evidence type="ECO:0000313" key="2">
    <source>
        <dbReference type="EMBL" id="KAF6002496.1"/>
    </source>
</evidence>
<comment type="caution">
    <text evidence="2">The sequence shown here is derived from an EMBL/GenBank/DDBJ whole genome shotgun (WGS) entry which is preliminary data.</text>
</comment>
<sequence length="461" mass="50414">MDAVKSQFEELVRRNKDAMARSYGLAQSRFCGCCGECGGEPLWSPFFEKRLRGETERNAWREWRALLVQTQMERFQAWELAQRRNSQSSASASSLAPTNAGPTGASPRRTSLETTSENSSDALEREDFESFASRTASASASWNSTDVSRWRSSPPLSDYASVRSPQNAQDDQSGEDVSSKDAFGNHETEAESSMEVRSSRDHQRWYQQESVRCWNQSIDAPLGASNTRYETSWELESPLRQHEDVDGAGTRTRWSPDGPDAGDAGGGARRPQPTRQEPAKPLPETDRQATGPSDGLGQGIGRETLVHHATEAIPLELSTTPFANKTTLPPEGDSLRAHSRELGQASDSIGPGPVPAREQPSETGRGIDTAAMDAVLREPPKEDHDAHEKRISAPAAIISGSSTADGCVCRCPRAGCSTNKRHRNSTQFIEPGYGPDSCTSGEFDTGTMSIRRYPGARYRTT</sequence>
<gene>
    <name evidence="2" type="ORF">F1559_003276</name>
</gene>
<feature type="compositionally biased region" description="Polar residues" evidence="1">
    <location>
        <begin position="145"/>
        <end position="155"/>
    </location>
</feature>
<organism evidence="2 3">
    <name type="scientific">Cyanidiococcus yangmingshanensis</name>
    <dbReference type="NCBI Taxonomy" id="2690220"/>
    <lineage>
        <taxon>Eukaryota</taxon>
        <taxon>Rhodophyta</taxon>
        <taxon>Bangiophyceae</taxon>
        <taxon>Cyanidiales</taxon>
        <taxon>Cyanidiaceae</taxon>
        <taxon>Cyanidiococcus</taxon>
    </lineage>
</organism>
<feature type="region of interest" description="Disordered" evidence="1">
    <location>
        <begin position="88"/>
        <end position="128"/>
    </location>
</feature>
<keyword evidence="3" id="KW-1185">Reference proteome</keyword>
<evidence type="ECO:0000313" key="3">
    <source>
        <dbReference type="Proteomes" id="UP000530660"/>
    </source>
</evidence>
<feature type="compositionally biased region" description="Basic and acidic residues" evidence="1">
    <location>
        <begin position="177"/>
        <end position="189"/>
    </location>
</feature>
<feature type="region of interest" description="Disordered" evidence="1">
    <location>
        <begin position="233"/>
        <end position="300"/>
    </location>
</feature>
<accession>A0A7J7IHA9</accession>
<dbReference type="AlphaFoldDB" id="A0A7J7IHA9"/>
<reference evidence="2 3" key="1">
    <citation type="journal article" date="2020" name="J. Phycol.">
        <title>Comparative genome analysis reveals Cyanidiococcus gen. nov., a new extremophilic red algal genus sister to Cyanidioschyzon (Cyanidioschyzonaceae, Rhodophyta).</title>
        <authorList>
            <person name="Liu S.-L."/>
            <person name="Chiang Y.-R."/>
            <person name="Yoon H.S."/>
            <person name="Fu H.-Y."/>
        </authorList>
    </citation>
    <scope>NUCLEOTIDE SEQUENCE [LARGE SCALE GENOMIC DNA]</scope>
    <source>
        <strain evidence="2 3">THAL066</strain>
    </source>
</reference>